<dbReference type="PANTHER" id="PTHR47338">
    <property type="entry name" value="ZN(II)2CYS6 TRANSCRIPTION FACTOR (EUROFUNG)-RELATED"/>
    <property type="match status" value="1"/>
</dbReference>
<dbReference type="OrthoDB" id="2154091at2759"/>
<evidence type="ECO:0000256" key="4">
    <source>
        <dbReference type="ARBA" id="ARBA00023163"/>
    </source>
</evidence>
<dbReference type="EMBL" id="KV425559">
    <property type="protein sequence ID" value="KZT28099.1"/>
    <property type="molecule type" value="Genomic_DNA"/>
</dbReference>
<dbReference type="SMART" id="SM00066">
    <property type="entry name" value="GAL4"/>
    <property type="match status" value="1"/>
</dbReference>
<feature type="region of interest" description="Disordered" evidence="6">
    <location>
        <begin position="83"/>
        <end position="104"/>
    </location>
</feature>
<keyword evidence="2" id="KW-0479">Metal-binding</keyword>
<dbReference type="InterPro" id="IPR050815">
    <property type="entry name" value="TF_fung"/>
</dbReference>
<evidence type="ECO:0000256" key="1">
    <source>
        <dbReference type="ARBA" id="ARBA00004123"/>
    </source>
</evidence>
<evidence type="ECO:0000313" key="9">
    <source>
        <dbReference type="Proteomes" id="UP000076761"/>
    </source>
</evidence>
<feature type="region of interest" description="Disordered" evidence="6">
    <location>
        <begin position="182"/>
        <end position="263"/>
    </location>
</feature>
<keyword evidence="9" id="KW-1185">Reference proteome</keyword>
<dbReference type="Gene3D" id="4.10.240.10">
    <property type="entry name" value="Zn(2)-C6 fungal-type DNA-binding domain"/>
    <property type="match status" value="1"/>
</dbReference>
<keyword evidence="5" id="KW-0539">Nucleus</keyword>
<name>A0A165UG18_9AGAM</name>
<dbReference type="SUPFAM" id="SSF57701">
    <property type="entry name" value="Zn2/Cys6 DNA-binding domain"/>
    <property type="match status" value="1"/>
</dbReference>
<dbReference type="InParanoid" id="A0A165UG18"/>
<dbReference type="GO" id="GO:0005634">
    <property type="term" value="C:nucleus"/>
    <property type="evidence" value="ECO:0007669"/>
    <property type="project" value="UniProtKB-SubCell"/>
</dbReference>
<dbReference type="InterPro" id="IPR036864">
    <property type="entry name" value="Zn2-C6_fun-type_DNA-bd_sf"/>
</dbReference>
<sequence>MQTISMNNIQAGPATVPSPENYFKNAGRPYPADLSVYCQPTHNTYGPGQLFNADEYLLSLYMALASQQQYYAPVNPLTASAYHHQLPPSNAHPAGASSGTHTLQPHSISFASTAGIPQQQWATAGPISPTANTIYRSYGQPRLRVAQACNGCRKRRCRCTGVYPCERCSRKGLVCKFDPERRVRGPNKQKNKSASPSPSSSGCSDISLVSSRQSSVDSLPDGKSEIDVIPAVIRRHHSRSSQSSSSGRKRETLRADSNPYPQQMSQLIQPMPFDTNTKPTMNQTCVDQMEMHPWMDVQRDNINLAVFPEPSAGDRACGLDFPLFDDDTHQLINEIFGTELY</sequence>
<accession>A0A165UG18</accession>
<dbReference type="GO" id="GO:0000981">
    <property type="term" value="F:DNA-binding transcription factor activity, RNA polymerase II-specific"/>
    <property type="evidence" value="ECO:0007669"/>
    <property type="project" value="InterPro"/>
</dbReference>
<dbReference type="CDD" id="cd00067">
    <property type="entry name" value="GAL4"/>
    <property type="match status" value="1"/>
</dbReference>
<dbReference type="PANTHER" id="PTHR47338:SF5">
    <property type="entry name" value="ZN(II)2CYS6 TRANSCRIPTION FACTOR (EUROFUNG)"/>
    <property type="match status" value="1"/>
</dbReference>
<dbReference type="PROSITE" id="PS00463">
    <property type="entry name" value="ZN2_CY6_FUNGAL_1"/>
    <property type="match status" value="1"/>
</dbReference>
<dbReference type="InterPro" id="IPR001138">
    <property type="entry name" value="Zn2Cys6_DnaBD"/>
</dbReference>
<dbReference type="Proteomes" id="UP000076761">
    <property type="component" value="Unassembled WGS sequence"/>
</dbReference>
<comment type="subcellular location">
    <subcellularLocation>
        <location evidence="1">Nucleus</location>
    </subcellularLocation>
</comment>
<feature type="compositionally biased region" description="Low complexity" evidence="6">
    <location>
        <begin position="193"/>
        <end position="219"/>
    </location>
</feature>
<keyword evidence="4" id="KW-0804">Transcription</keyword>
<dbReference type="STRING" id="1314782.A0A165UG18"/>
<reference evidence="8 9" key="1">
    <citation type="journal article" date="2016" name="Mol. Biol. Evol.">
        <title>Comparative Genomics of Early-Diverging Mushroom-Forming Fungi Provides Insights into the Origins of Lignocellulose Decay Capabilities.</title>
        <authorList>
            <person name="Nagy L.G."/>
            <person name="Riley R."/>
            <person name="Tritt A."/>
            <person name="Adam C."/>
            <person name="Daum C."/>
            <person name="Floudas D."/>
            <person name="Sun H."/>
            <person name="Yadav J.S."/>
            <person name="Pangilinan J."/>
            <person name="Larsson K.H."/>
            <person name="Matsuura K."/>
            <person name="Barry K."/>
            <person name="Labutti K."/>
            <person name="Kuo R."/>
            <person name="Ohm R.A."/>
            <person name="Bhattacharya S.S."/>
            <person name="Shirouzu T."/>
            <person name="Yoshinaga Y."/>
            <person name="Martin F.M."/>
            <person name="Grigoriev I.V."/>
            <person name="Hibbett D.S."/>
        </authorList>
    </citation>
    <scope>NUCLEOTIDE SEQUENCE [LARGE SCALE GENOMIC DNA]</scope>
    <source>
        <strain evidence="8 9">HHB14362 ss-1</strain>
    </source>
</reference>
<dbReference type="GO" id="GO:0008270">
    <property type="term" value="F:zinc ion binding"/>
    <property type="evidence" value="ECO:0007669"/>
    <property type="project" value="InterPro"/>
</dbReference>
<dbReference type="AlphaFoldDB" id="A0A165UG18"/>
<organism evidence="8 9">
    <name type="scientific">Neolentinus lepideus HHB14362 ss-1</name>
    <dbReference type="NCBI Taxonomy" id="1314782"/>
    <lineage>
        <taxon>Eukaryota</taxon>
        <taxon>Fungi</taxon>
        <taxon>Dikarya</taxon>
        <taxon>Basidiomycota</taxon>
        <taxon>Agaricomycotina</taxon>
        <taxon>Agaricomycetes</taxon>
        <taxon>Gloeophyllales</taxon>
        <taxon>Gloeophyllaceae</taxon>
        <taxon>Neolentinus</taxon>
    </lineage>
</organism>
<evidence type="ECO:0000256" key="2">
    <source>
        <dbReference type="ARBA" id="ARBA00022723"/>
    </source>
</evidence>
<proteinExistence type="predicted"/>
<evidence type="ECO:0000256" key="6">
    <source>
        <dbReference type="SAM" id="MobiDB-lite"/>
    </source>
</evidence>
<protein>
    <recommendedName>
        <fullName evidence="7">Zn(2)-C6 fungal-type domain-containing protein</fullName>
    </recommendedName>
</protein>
<evidence type="ECO:0000313" key="8">
    <source>
        <dbReference type="EMBL" id="KZT28099.1"/>
    </source>
</evidence>
<keyword evidence="3" id="KW-0805">Transcription regulation</keyword>
<evidence type="ECO:0000256" key="3">
    <source>
        <dbReference type="ARBA" id="ARBA00023015"/>
    </source>
</evidence>
<evidence type="ECO:0000256" key="5">
    <source>
        <dbReference type="ARBA" id="ARBA00023242"/>
    </source>
</evidence>
<feature type="domain" description="Zn(2)-C6 fungal-type" evidence="7">
    <location>
        <begin position="148"/>
        <end position="177"/>
    </location>
</feature>
<gene>
    <name evidence="8" type="ORF">NEOLEDRAFT_1239843</name>
</gene>
<dbReference type="PROSITE" id="PS50048">
    <property type="entry name" value="ZN2_CY6_FUNGAL_2"/>
    <property type="match status" value="1"/>
</dbReference>
<evidence type="ECO:0000259" key="7">
    <source>
        <dbReference type="PROSITE" id="PS50048"/>
    </source>
</evidence>